<dbReference type="AlphaFoldDB" id="A0A0A9D5F8"/>
<accession>A0A0A9D5F8</accession>
<feature type="region of interest" description="Disordered" evidence="1">
    <location>
        <begin position="37"/>
        <end position="63"/>
    </location>
</feature>
<evidence type="ECO:0000256" key="1">
    <source>
        <dbReference type="SAM" id="MobiDB-lite"/>
    </source>
</evidence>
<sequence>MVQEAKESQNLSTEGAAFFFQTPAFVLINLITSQKEQLNNKPTKRTSKGVPKPEKDQQIQSLSSYAEQWQEKRSVLPYF</sequence>
<dbReference type="EMBL" id="GBRH01214864">
    <property type="protein sequence ID" value="JAD83031.1"/>
    <property type="molecule type" value="Transcribed_RNA"/>
</dbReference>
<proteinExistence type="predicted"/>
<reference evidence="2" key="1">
    <citation type="submission" date="2014-09" db="EMBL/GenBank/DDBJ databases">
        <authorList>
            <person name="Magalhaes I.L.F."/>
            <person name="Oliveira U."/>
            <person name="Santos F.R."/>
            <person name="Vidigal T.H.D.A."/>
            <person name="Brescovit A.D."/>
            <person name="Santos A.J."/>
        </authorList>
    </citation>
    <scope>NUCLEOTIDE SEQUENCE</scope>
    <source>
        <tissue evidence="2">Shoot tissue taken approximately 20 cm above the soil surface</tissue>
    </source>
</reference>
<name>A0A0A9D5F8_ARUDO</name>
<reference evidence="2" key="2">
    <citation type="journal article" date="2015" name="Data Brief">
        <title>Shoot transcriptome of the giant reed, Arundo donax.</title>
        <authorList>
            <person name="Barrero R.A."/>
            <person name="Guerrero F.D."/>
            <person name="Moolhuijzen P."/>
            <person name="Goolsby J.A."/>
            <person name="Tidwell J."/>
            <person name="Bellgard S.E."/>
            <person name="Bellgard M.I."/>
        </authorList>
    </citation>
    <scope>NUCLEOTIDE SEQUENCE</scope>
    <source>
        <tissue evidence="2">Shoot tissue taken approximately 20 cm above the soil surface</tissue>
    </source>
</reference>
<protein>
    <submittedName>
        <fullName evidence="2">Uncharacterized protein</fullName>
    </submittedName>
</protein>
<evidence type="ECO:0000313" key="2">
    <source>
        <dbReference type="EMBL" id="JAD83031.1"/>
    </source>
</evidence>
<organism evidence="2">
    <name type="scientific">Arundo donax</name>
    <name type="common">Giant reed</name>
    <name type="synonym">Donax arundinaceus</name>
    <dbReference type="NCBI Taxonomy" id="35708"/>
    <lineage>
        <taxon>Eukaryota</taxon>
        <taxon>Viridiplantae</taxon>
        <taxon>Streptophyta</taxon>
        <taxon>Embryophyta</taxon>
        <taxon>Tracheophyta</taxon>
        <taxon>Spermatophyta</taxon>
        <taxon>Magnoliopsida</taxon>
        <taxon>Liliopsida</taxon>
        <taxon>Poales</taxon>
        <taxon>Poaceae</taxon>
        <taxon>PACMAD clade</taxon>
        <taxon>Arundinoideae</taxon>
        <taxon>Arundineae</taxon>
        <taxon>Arundo</taxon>
    </lineage>
</organism>